<dbReference type="SUPFAM" id="SSF53067">
    <property type="entry name" value="Actin-like ATPase domain"/>
    <property type="match status" value="1"/>
</dbReference>
<accession>A0A1H1R895</accession>
<evidence type="ECO:0000313" key="6">
    <source>
        <dbReference type="EMBL" id="SDS31726.1"/>
    </source>
</evidence>
<dbReference type="GO" id="GO:0004340">
    <property type="term" value="F:glucokinase activity"/>
    <property type="evidence" value="ECO:0007669"/>
    <property type="project" value="UniProtKB-UniRule"/>
</dbReference>
<gene>
    <name evidence="3" type="primary">glk</name>
    <name evidence="6" type="ORF">SAMN05444158_1680</name>
</gene>
<dbReference type="GO" id="GO:0005536">
    <property type="term" value="F:D-glucose binding"/>
    <property type="evidence" value="ECO:0007669"/>
    <property type="project" value="InterPro"/>
</dbReference>
<keyword evidence="5" id="KW-0812">Transmembrane</keyword>
<reference evidence="7" key="1">
    <citation type="submission" date="2016-10" db="EMBL/GenBank/DDBJ databases">
        <authorList>
            <person name="Varghese N."/>
            <person name="Submissions S."/>
        </authorList>
    </citation>
    <scope>NUCLEOTIDE SEQUENCE [LARGE SCALE GENOMIC DNA]</scope>
    <source>
        <strain evidence="7">GAS369</strain>
    </source>
</reference>
<evidence type="ECO:0000256" key="1">
    <source>
        <dbReference type="ARBA" id="ARBA00022679"/>
    </source>
</evidence>
<keyword evidence="5" id="KW-0472">Membrane</keyword>
<dbReference type="Gene3D" id="3.30.420.40">
    <property type="match status" value="1"/>
</dbReference>
<dbReference type="CDD" id="cd24008">
    <property type="entry name" value="ASKHA_NBD_GLK"/>
    <property type="match status" value="1"/>
</dbReference>
<dbReference type="GO" id="GO:0005524">
    <property type="term" value="F:ATP binding"/>
    <property type="evidence" value="ECO:0007669"/>
    <property type="project" value="UniProtKB-UniRule"/>
</dbReference>
<comment type="similarity">
    <text evidence="3 4">Belongs to the bacterial glucokinase family.</text>
</comment>
<dbReference type="HAMAP" id="MF_00524">
    <property type="entry name" value="Glucokinase"/>
    <property type="match status" value="1"/>
</dbReference>
<dbReference type="GO" id="GO:0005829">
    <property type="term" value="C:cytosol"/>
    <property type="evidence" value="ECO:0007669"/>
    <property type="project" value="TreeGrafter"/>
</dbReference>
<keyword evidence="3" id="KW-0324">Glycolysis</keyword>
<evidence type="ECO:0000256" key="3">
    <source>
        <dbReference type="HAMAP-Rule" id="MF_00524"/>
    </source>
</evidence>
<proteinExistence type="inferred from homology"/>
<protein>
    <recommendedName>
        <fullName evidence="3">Glucokinase</fullName>
        <ecNumber evidence="3">2.7.1.2</ecNumber>
    </recommendedName>
    <alternativeName>
        <fullName evidence="3">Glucose kinase</fullName>
    </alternativeName>
</protein>
<name>A0A1H1R895_9BRAD</name>
<feature type="transmembrane region" description="Helical" evidence="5">
    <location>
        <begin position="252"/>
        <end position="272"/>
    </location>
</feature>
<dbReference type="AlphaFoldDB" id="A0A1H1R895"/>
<dbReference type="EMBL" id="LT629750">
    <property type="protein sequence ID" value="SDS31726.1"/>
    <property type="molecule type" value="Genomic_DNA"/>
</dbReference>
<dbReference type="InterPro" id="IPR050201">
    <property type="entry name" value="Bacterial_glucokinase"/>
</dbReference>
<dbReference type="Proteomes" id="UP000243904">
    <property type="component" value="Chromosome I"/>
</dbReference>
<keyword evidence="3" id="KW-0963">Cytoplasm</keyword>
<keyword evidence="5" id="KW-1133">Transmembrane helix</keyword>
<dbReference type="Gene3D" id="3.40.367.20">
    <property type="match status" value="1"/>
</dbReference>
<keyword evidence="7" id="KW-1185">Reference proteome</keyword>
<sequence>MEPSVNGLRLIADIGGTNARFALARDGRYSRLSSVEDGRYDTLHDALADYLTVLPVEERSGLAAAIAIAAPVAGDQITMTNKTWSFSVEELKRSLNLVSLTVVNDFAATAQAIPHLAESERFVVGLPTSGKGNIGIVGPGTGLGMSALIPHGADWVLVAGEGGHATLAASTEEEFAILQILRKRWTHVSAERVLSGAGLVNLYEVLCSIEGVEPLMLTPADVTRRALHGSDNNCIKAFEYFCGFLGSVAGDLALTIGAFGGIYIAGGILLRFKEAFATSSFRQRFESKGRFSEMLERIPTYLILDESPALTGLANLPINT</sequence>
<dbReference type="PANTHER" id="PTHR47690">
    <property type="entry name" value="GLUCOKINASE"/>
    <property type="match status" value="1"/>
</dbReference>
<keyword evidence="3" id="KW-0067">ATP-binding</keyword>
<organism evidence="6 7">
    <name type="scientific">Bradyrhizobium canariense</name>
    <dbReference type="NCBI Taxonomy" id="255045"/>
    <lineage>
        <taxon>Bacteria</taxon>
        <taxon>Pseudomonadati</taxon>
        <taxon>Pseudomonadota</taxon>
        <taxon>Alphaproteobacteria</taxon>
        <taxon>Hyphomicrobiales</taxon>
        <taxon>Nitrobacteraceae</taxon>
        <taxon>Bradyrhizobium</taxon>
    </lineage>
</organism>
<dbReference type="InterPro" id="IPR003836">
    <property type="entry name" value="Glucokinase"/>
</dbReference>
<dbReference type="Pfam" id="PF02685">
    <property type="entry name" value="Glucokinase"/>
    <property type="match status" value="1"/>
</dbReference>
<evidence type="ECO:0000313" key="7">
    <source>
        <dbReference type="Proteomes" id="UP000243904"/>
    </source>
</evidence>
<dbReference type="NCBIfam" id="TIGR00749">
    <property type="entry name" value="glk"/>
    <property type="match status" value="1"/>
</dbReference>
<keyword evidence="3" id="KW-0547">Nucleotide-binding</keyword>
<comment type="catalytic activity">
    <reaction evidence="3">
        <text>D-glucose + ATP = D-glucose 6-phosphate + ADP + H(+)</text>
        <dbReference type="Rhea" id="RHEA:17825"/>
        <dbReference type="ChEBI" id="CHEBI:4167"/>
        <dbReference type="ChEBI" id="CHEBI:15378"/>
        <dbReference type="ChEBI" id="CHEBI:30616"/>
        <dbReference type="ChEBI" id="CHEBI:61548"/>
        <dbReference type="ChEBI" id="CHEBI:456216"/>
        <dbReference type="EC" id="2.7.1.2"/>
    </reaction>
</comment>
<dbReference type="EC" id="2.7.1.2" evidence="3"/>
<dbReference type="GO" id="GO:0006096">
    <property type="term" value="P:glycolytic process"/>
    <property type="evidence" value="ECO:0007669"/>
    <property type="project" value="UniProtKB-UniRule"/>
</dbReference>
<evidence type="ECO:0000256" key="2">
    <source>
        <dbReference type="ARBA" id="ARBA00022777"/>
    </source>
</evidence>
<keyword evidence="2 3" id="KW-0418">Kinase</keyword>
<feature type="binding site" evidence="3">
    <location>
        <begin position="12"/>
        <end position="17"/>
    </location>
    <ligand>
        <name>ATP</name>
        <dbReference type="ChEBI" id="CHEBI:30616"/>
    </ligand>
</feature>
<dbReference type="InterPro" id="IPR043129">
    <property type="entry name" value="ATPase_NBD"/>
</dbReference>
<evidence type="ECO:0000256" key="5">
    <source>
        <dbReference type="SAM" id="Phobius"/>
    </source>
</evidence>
<comment type="subcellular location">
    <subcellularLocation>
        <location evidence="3">Cytoplasm</location>
    </subcellularLocation>
</comment>
<dbReference type="PANTHER" id="PTHR47690:SF1">
    <property type="entry name" value="GLUCOKINASE"/>
    <property type="match status" value="1"/>
</dbReference>
<evidence type="ECO:0000256" key="4">
    <source>
        <dbReference type="RuleBase" id="RU004046"/>
    </source>
</evidence>
<keyword evidence="1 3" id="KW-0808">Transferase</keyword>